<proteinExistence type="predicted"/>
<dbReference type="AlphaFoldDB" id="A0A2U8WBL3"/>
<dbReference type="Proteomes" id="UP000245926">
    <property type="component" value="Chromosome"/>
</dbReference>
<protein>
    <recommendedName>
        <fullName evidence="3">DUF1508 domain-containing protein</fullName>
    </recommendedName>
</protein>
<sequence>MMMTAERSAPLSLQVEPCTKDPSRYRWIIWDRDHVVRQSCYSLASEQEALTQGWAAFQDAAAIWRDSH</sequence>
<evidence type="ECO:0008006" key="3">
    <source>
        <dbReference type="Google" id="ProtNLM"/>
    </source>
</evidence>
<evidence type="ECO:0000313" key="1">
    <source>
        <dbReference type="EMBL" id="AWN42682.1"/>
    </source>
</evidence>
<evidence type="ECO:0000313" key="2">
    <source>
        <dbReference type="Proteomes" id="UP000245926"/>
    </source>
</evidence>
<organism evidence="1 2">
    <name type="scientific">Methylobacterium durans</name>
    <dbReference type="NCBI Taxonomy" id="2202825"/>
    <lineage>
        <taxon>Bacteria</taxon>
        <taxon>Pseudomonadati</taxon>
        <taxon>Pseudomonadota</taxon>
        <taxon>Alphaproteobacteria</taxon>
        <taxon>Hyphomicrobiales</taxon>
        <taxon>Methylobacteriaceae</taxon>
        <taxon>Methylobacterium</taxon>
    </lineage>
</organism>
<dbReference type="EMBL" id="CP029550">
    <property type="protein sequence ID" value="AWN42682.1"/>
    <property type="molecule type" value="Genomic_DNA"/>
</dbReference>
<dbReference type="KEGG" id="mets:DK389_21980"/>
<keyword evidence="2" id="KW-1185">Reference proteome</keyword>
<dbReference type="OrthoDB" id="8000655at2"/>
<reference evidence="2" key="1">
    <citation type="submission" date="2018-05" db="EMBL/GenBank/DDBJ databases">
        <title>Complete Genome Sequence of Methylobacterium sp. 17SD2-17.</title>
        <authorList>
            <person name="Srinivasan S."/>
        </authorList>
    </citation>
    <scope>NUCLEOTIDE SEQUENCE [LARGE SCALE GENOMIC DNA]</scope>
    <source>
        <strain evidence="2">17SD2-17</strain>
    </source>
</reference>
<accession>A0A2U8WBL3</accession>
<name>A0A2U8WBL3_9HYPH</name>
<gene>
    <name evidence="1" type="ORF">DK389_21980</name>
</gene>